<sequence length="418" mass="47400">MTEVATTPDIVIKEPTPTDIDDSLEEQAPLEKTLSMLDVEDETDQNTKLNALLYHTSEDSVELYKLQNNSSDLLGRLYYDDYDSESIISPLSSGQVTPLSPVPSGTMPLSIPSLDLVYITNAAASSRSSSQTRLPSQQSRPGLPRLQSFERGISFDIPDVKSKKSLIVKVKHPQFKFRRNNKTFLVGFNDDFESSKAIEWLFDEMVIHGDTVVIFQVLNEKYHQEIDKVKANLNLENFEQLNCHNKKVSIIFETVIGKAQKKLKKAIDEYSPSVMIIGTHEGNKDHHHRTILKSSLSKHFLECALVPVIVVKPSYTYIEELKAPIDSELYFQNWMKNISEQCYNHLSEQQHHHRKGISRILSPSPSRSSSYKDLVSEERGRKQHDTPSSSLAIRSPSREGRSRSTSKSRGFASFFMGH</sequence>
<feature type="compositionally biased region" description="Low complexity" evidence="1">
    <location>
        <begin position="358"/>
        <end position="369"/>
    </location>
</feature>
<dbReference type="PANTHER" id="PTHR47815:SF1">
    <property type="entry name" value="UNIVERSAL STRESS PROTEIN A FAMILY PROTEIN C25B2.10"/>
    <property type="match status" value="1"/>
</dbReference>
<comment type="caution">
    <text evidence="2">The sequence shown here is derived from an EMBL/GenBank/DDBJ whole genome shotgun (WGS) entry which is preliminary data.</text>
</comment>
<reference evidence="2 3" key="1">
    <citation type="journal article" date="2021" name="DNA Res.">
        <title>Genome analysis of Candida subhashii reveals its hybrid nature and dual mitochondrial genome conformations.</title>
        <authorList>
            <person name="Mixao V."/>
            <person name="Hegedusova E."/>
            <person name="Saus E."/>
            <person name="Pryszcz L.P."/>
            <person name="Cillingova A."/>
            <person name="Nosek J."/>
            <person name="Gabaldon T."/>
        </authorList>
    </citation>
    <scope>NUCLEOTIDE SEQUENCE [LARGE SCALE GENOMIC DNA]</scope>
    <source>
        <strain evidence="2 3">CBS 10753</strain>
    </source>
</reference>
<dbReference type="PANTHER" id="PTHR47815">
    <property type="entry name" value="UNIVERSAL STRESS PROTEIN A FAMILY PROTEIN C25B2.10"/>
    <property type="match status" value="1"/>
</dbReference>
<gene>
    <name evidence="2" type="ORF">J8A68_001488</name>
</gene>
<proteinExistence type="predicted"/>
<dbReference type="RefSeq" id="XP_049265192.1">
    <property type="nucleotide sequence ID" value="XM_049405146.1"/>
</dbReference>
<dbReference type="EMBL" id="JAGSYN010000056">
    <property type="protein sequence ID" value="KAG7664960.1"/>
    <property type="molecule type" value="Genomic_DNA"/>
</dbReference>
<feature type="region of interest" description="Disordered" evidence="1">
    <location>
        <begin position="1"/>
        <end position="21"/>
    </location>
</feature>
<feature type="region of interest" description="Disordered" evidence="1">
    <location>
        <begin position="354"/>
        <end position="409"/>
    </location>
</feature>
<keyword evidence="3" id="KW-1185">Reference proteome</keyword>
<dbReference type="CDD" id="cd23659">
    <property type="entry name" value="USP_At3g01520-like"/>
    <property type="match status" value="1"/>
</dbReference>
<evidence type="ECO:0008006" key="4">
    <source>
        <dbReference type="Google" id="ProtNLM"/>
    </source>
</evidence>
<evidence type="ECO:0000256" key="1">
    <source>
        <dbReference type="SAM" id="MobiDB-lite"/>
    </source>
</evidence>
<protein>
    <recommendedName>
        <fullName evidence="4">UspA domain-containing protein</fullName>
    </recommendedName>
</protein>
<name>A0A8J5R345_9ASCO</name>
<evidence type="ECO:0000313" key="3">
    <source>
        <dbReference type="Proteomes" id="UP000694255"/>
    </source>
</evidence>
<dbReference type="Proteomes" id="UP000694255">
    <property type="component" value="Unassembled WGS sequence"/>
</dbReference>
<dbReference type="GeneID" id="73468289"/>
<organism evidence="2 3">
    <name type="scientific">[Candida] subhashii</name>
    <dbReference type="NCBI Taxonomy" id="561895"/>
    <lineage>
        <taxon>Eukaryota</taxon>
        <taxon>Fungi</taxon>
        <taxon>Dikarya</taxon>
        <taxon>Ascomycota</taxon>
        <taxon>Saccharomycotina</taxon>
        <taxon>Pichiomycetes</taxon>
        <taxon>Debaryomycetaceae</taxon>
        <taxon>Spathaspora</taxon>
    </lineage>
</organism>
<feature type="compositionally biased region" description="Basic and acidic residues" evidence="1">
    <location>
        <begin position="374"/>
        <end position="385"/>
    </location>
</feature>
<dbReference type="OrthoDB" id="843225at2759"/>
<dbReference type="AlphaFoldDB" id="A0A8J5R345"/>
<evidence type="ECO:0000313" key="2">
    <source>
        <dbReference type="EMBL" id="KAG7664960.1"/>
    </source>
</evidence>
<accession>A0A8J5R345</accession>